<feature type="transmembrane region" description="Helical" evidence="1">
    <location>
        <begin position="99"/>
        <end position="121"/>
    </location>
</feature>
<dbReference type="OrthoDB" id="9816138at2"/>
<reference evidence="2 3" key="1">
    <citation type="submission" date="2010-12" db="EMBL/GenBank/DDBJ databases">
        <authorList>
            <person name="Muzny D."/>
            <person name="Qin X."/>
            <person name="Deng J."/>
            <person name="Jiang H."/>
            <person name="Liu Y."/>
            <person name="Qu J."/>
            <person name="Song X.-Z."/>
            <person name="Zhang L."/>
            <person name="Thornton R."/>
            <person name="Coyle M."/>
            <person name="Francisco L."/>
            <person name="Jackson L."/>
            <person name="Javaid M."/>
            <person name="Korchina V."/>
            <person name="Kovar C."/>
            <person name="Mata R."/>
            <person name="Mathew T."/>
            <person name="Ngo R."/>
            <person name="Nguyen L."/>
            <person name="Nguyen N."/>
            <person name="Okwuonu G."/>
            <person name="Ongeri F."/>
            <person name="Pham C."/>
            <person name="Simmons D."/>
            <person name="Wilczek-Boney K."/>
            <person name="Hale W."/>
            <person name="Jakkamsetti A."/>
            <person name="Pham P."/>
            <person name="Ruth R."/>
            <person name="San Lucas F."/>
            <person name="Warren J."/>
            <person name="Zhang J."/>
            <person name="Zhao Z."/>
            <person name="Zhou C."/>
            <person name="Zhu D."/>
            <person name="Lee S."/>
            <person name="Bess C."/>
            <person name="Blankenburg K."/>
            <person name="Forbes L."/>
            <person name="Fu Q."/>
            <person name="Gubbala S."/>
            <person name="Hirani K."/>
            <person name="Jayaseelan J.C."/>
            <person name="Lara F."/>
            <person name="Munidasa M."/>
            <person name="Palculict T."/>
            <person name="Patil S."/>
            <person name="Pu L.-L."/>
            <person name="Saada N."/>
            <person name="Tang L."/>
            <person name="Weissenberger G."/>
            <person name="Zhu Y."/>
            <person name="Hemphill L."/>
            <person name="Shang Y."/>
            <person name="Youmans B."/>
            <person name="Ayvaz T."/>
            <person name="Ross M."/>
            <person name="Santibanez J."/>
            <person name="Aqrawi P."/>
            <person name="Gross S."/>
            <person name="Joshi V."/>
            <person name="Fowler G."/>
            <person name="Nazareth L."/>
            <person name="Reid J."/>
            <person name="Worley K."/>
            <person name="Petrosino J."/>
            <person name="Highlander S."/>
            <person name="Gibbs R."/>
        </authorList>
    </citation>
    <scope>NUCLEOTIDE SEQUENCE [LARGE SCALE GENOMIC DNA]</scope>
    <source>
        <strain evidence="2 3">ATCC 23263</strain>
    </source>
</reference>
<dbReference type="PROSITE" id="PS51257">
    <property type="entry name" value="PROKAR_LIPOPROTEIN"/>
    <property type="match status" value="1"/>
</dbReference>
<dbReference type="RefSeq" id="WP_006597550.1">
    <property type="nucleotide sequence ID" value="NZ_GL622359.1"/>
</dbReference>
<keyword evidence="1" id="KW-0812">Transmembrane</keyword>
<dbReference type="EMBL" id="AEQN01000005">
    <property type="protein sequence ID" value="EFV02659.1"/>
    <property type="molecule type" value="Genomic_DNA"/>
</dbReference>
<keyword evidence="3" id="KW-1185">Reference proteome</keyword>
<dbReference type="STRING" id="887929.HMP0721_0132"/>
<dbReference type="Proteomes" id="UP000004754">
    <property type="component" value="Unassembled WGS sequence"/>
</dbReference>
<comment type="caution">
    <text evidence="2">The sequence shown here is derived from an EMBL/GenBank/DDBJ whole genome shotgun (WGS) entry which is preliminary data.</text>
</comment>
<name>E6MDQ0_9FIRM</name>
<proteinExistence type="predicted"/>
<keyword evidence="1" id="KW-1133">Transmembrane helix</keyword>
<keyword evidence="1" id="KW-0472">Membrane</keyword>
<organism evidence="2 3">
    <name type="scientific">Pseudoramibacter alactolyticus ATCC 23263</name>
    <dbReference type="NCBI Taxonomy" id="887929"/>
    <lineage>
        <taxon>Bacteria</taxon>
        <taxon>Bacillati</taxon>
        <taxon>Bacillota</taxon>
        <taxon>Clostridia</taxon>
        <taxon>Eubacteriales</taxon>
        <taxon>Eubacteriaceae</taxon>
        <taxon>Pseudoramibacter</taxon>
    </lineage>
</organism>
<dbReference type="AlphaFoldDB" id="E6MDQ0"/>
<feature type="transmembrane region" description="Helical" evidence="1">
    <location>
        <begin position="184"/>
        <end position="210"/>
    </location>
</feature>
<feature type="transmembrane region" description="Helical" evidence="1">
    <location>
        <begin position="47"/>
        <end position="69"/>
    </location>
</feature>
<sequence>MLGKLLKYEMKETWRLMVISYLAIIACALVSRLTLLIPGYMGGIIQTIFQSLYGILFVAVPILLLVMIVKRFYDNLLGSQGYLTMTLPVHPAEHIGAKLLAAIIWTIVTAAVVPISLIIIVPDLMPHHFLTAAELSQMFGAVGRYHLALPVVECVLLVLFGLAASILMFYLAMAIGQLVNRHRGALSVFAYIGISVVLQILSFVSIASSSEYLESSPFRALSTAQAVQLASAYLGVFLLIQVLLCALFFGLTTWLLGRHLNLE</sequence>
<evidence type="ECO:0000256" key="1">
    <source>
        <dbReference type="SAM" id="Phobius"/>
    </source>
</evidence>
<feature type="transmembrane region" description="Helical" evidence="1">
    <location>
        <begin position="230"/>
        <end position="256"/>
    </location>
</feature>
<evidence type="ECO:0000313" key="3">
    <source>
        <dbReference type="Proteomes" id="UP000004754"/>
    </source>
</evidence>
<accession>E6MDQ0</accession>
<evidence type="ECO:0000313" key="2">
    <source>
        <dbReference type="EMBL" id="EFV02659.1"/>
    </source>
</evidence>
<feature type="transmembrane region" description="Helical" evidence="1">
    <location>
        <begin position="21"/>
        <end position="41"/>
    </location>
</feature>
<gene>
    <name evidence="2" type="ORF">HMP0721_0132</name>
</gene>
<dbReference type="HOGENOM" id="CLU_086294_0_0_9"/>
<feature type="transmembrane region" description="Helical" evidence="1">
    <location>
        <begin position="147"/>
        <end position="172"/>
    </location>
</feature>
<protein>
    <submittedName>
        <fullName evidence="2">Uncharacterized protein</fullName>
    </submittedName>
</protein>
<dbReference type="eggNOG" id="COG1131">
    <property type="taxonomic scope" value="Bacteria"/>
</dbReference>